<keyword evidence="2" id="KW-1185">Reference proteome</keyword>
<reference evidence="1 2" key="1">
    <citation type="submission" date="2018-07" db="EMBL/GenBank/DDBJ databases">
        <title>Pedobacter sp. nov., isolated from soil.</title>
        <authorList>
            <person name="Zhou L.Y."/>
            <person name="Du Z.J."/>
        </authorList>
    </citation>
    <scope>NUCLEOTIDE SEQUENCE [LARGE SCALE GENOMIC DNA]</scope>
    <source>
        <strain evidence="1 2">JDX94</strain>
    </source>
</reference>
<dbReference type="AlphaFoldDB" id="A0A369Q5E4"/>
<dbReference type="OrthoDB" id="947646at2"/>
<name>A0A369Q5E4_9SPHI</name>
<dbReference type="Proteomes" id="UP000253961">
    <property type="component" value="Unassembled WGS sequence"/>
</dbReference>
<dbReference type="RefSeq" id="WP_115401559.1">
    <property type="nucleotide sequence ID" value="NZ_QPKV01000002.1"/>
</dbReference>
<sequence length="200" mass="22364">MDIKEFIPEQLVGQQTDAVEQRSFSNETEAKEFYQLAKSRMLNVGQWHQISKMEASVFNLLDSDGKQVNRNVKVGDFVSIDIPGPGTKIGNGNDYIKVEHLEEISDGEDESVFYMRFRPSAPPGKPRDKTAHFFKADATSTFMVTRKAKTVSAEVHGRNEIPNMSTDKLIDKARNTIIAVSGFLGISVLQWKLLVKGVLS</sequence>
<evidence type="ECO:0000313" key="2">
    <source>
        <dbReference type="Proteomes" id="UP000253961"/>
    </source>
</evidence>
<proteinExistence type="predicted"/>
<dbReference type="EMBL" id="QPKV01000002">
    <property type="protein sequence ID" value="RDC58149.1"/>
    <property type="molecule type" value="Genomic_DNA"/>
</dbReference>
<accession>A0A369Q5E4</accession>
<gene>
    <name evidence="1" type="ORF">DU508_04170</name>
</gene>
<organism evidence="1 2">
    <name type="scientific">Pedobacter chinensis</name>
    <dbReference type="NCBI Taxonomy" id="2282421"/>
    <lineage>
        <taxon>Bacteria</taxon>
        <taxon>Pseudomonadati</taxon>
        <taxon>Bacteroidota</taxon>
        <taxon>Sphingobacteriia</taxon>
        <taxon>Sphingobacteriales</taxon>
        <taxon>Sphingobacteriaceae</taxon>
        <taxon>Pedobacter</taxon>
    </lineage>
</organism>
<protein>
    <submittedName>
        <fullName evidence="1">Uncharacterized protein</fullName>
    </submittedName>
</protein>
<evidence type="ECO:0000313" key="1">
    <source>
        <dbReference type="EMBL" id="RDC58149.1"/>
    </source>
</evidence>
<comment type="caution">
    <text evidence="1">The sequence shown here is derived from an EMBL/GenBank/DDBJ whole genome shotgun (WGS) entry which is preliminary data.</text>
</comment>